<reference evidence="2 3" key="2">
    <citation type="journal article" date="2011" name="J. Bacteriol.">
        <title>Genomes of three methylotrophs from a single niche uncover genetic and metabolic divergence of Methylophilaceae.</title>
        <authorList>
            <person name="Lapidus A."/>
            <person name="Clum A."/>
            <person name="Labutti K."/>
            <person name="Kaluzhnaya M.G."/>
            <person name="Lim S."/>
            <person name="Beck D.A."/>
            <person name="Glavina Del Rio T."/>
            <person name="Nolan M."/>
            <person name="Mavromatis K."/>
            <person name="Huntemann M."/>
            <person name="Lucas S."/>
            <person name="Lidstrom M.E."/>
            <person name="Ivanova N."/>
            <person name="Chistoserdova L."/>
        </authorList>
    </citation>
    <scope>NUCLEOTIDE SEQUENCE [LARGE SCALE GENOMIC DNA]</scope>
    <source>
        <strain evidence="2 3">SIP3-4</strain>
    </source>
</reference>
<protein>
    <submittedName>
        <fullName evidence="2">Uncharacterized protein</fullName>
    </submittedName>
</protein>
<keyword evidence="1" id="KW-1133">Transmembrane helix</keyword>
<accession>C6X7V9</accession>
<dbReference type="HOGENOM" id="CLU_2717740_0_0_4"/>
<reference evidence="3" key="1">
    <citation type="submission" date="2009-07" db="EMBL/GenBank/DDBJ databases">
        <title>Complete sequence of chromosome of Methylovorus sp. SIP3-4.</title>
        <authorList>
            <person name="Lucas S."/>
            <person name="Copeland A."/>
            <person name="Lapidus A."/>
            <person name="Glavina del Rio T."/>
            <person name="Tice H."/>
            <person name="Bruce D."/>
            <person name="Goodwin L."/>
            <person name="Pitluck S."/>
            <person name="Clum A."/>
            <person name="Larimer F."/>
            <person name="Land M."/>
            <person name="Hauser L."/>
            <person name="Kyrpides N."/>
            <person name="Mikhailova N."/>
            <person name="Kayluzhnaya M."/>
            <person name="Chistoserdova L."/>
        </authorList>
    </citation>
    <scope>NUCLEOTIDE SEQUENCE [LARGE SCALE GENOMIC DNA]</scope>
    <source>
        <strain evidence="3">SIP3-4</strain>
    </source>
</reference>
<feature type="transmembrane region" description="Helical" evidence="1">
    <location>
        <begin position="54"/>
        <end position="71"/>
    </location>
</feature>
<evidence type="ECO:0000313" key="3">
    <source>
        <dbReference type="Proteomes" id="UP000002743"/>
    </source>
</evidence>
<dbReference type="AlphaFoldDB" id="C6X7V9"/>
<keyword evidence="3" id="KW-1185">Reference proteome</keyword>
<sequence>MNQIFSRKNTNADYTLAHNRFVEEQEHNMDALENTDLHMIETSFASKFVNKSSAMYFGLFTIGIIVISLISA</sequence>
<dbReference type="KEGG" id="mei:Msip34_2044"/>
<keyword evidence="1" id="KW-0472">Membrane</keyword>
<evidence type="ECO:0000313" key="2">
    <source>
        <dbReference type="EMBL" id="ACT51286.1"/>
    </source>
</evidence>
<gene>
    <name evidence="2" type="ordered locus">Msip34_2044</name>
</gene>
<dbReference type="Proteomes" id="UP000002743">
    <property type="component" value="Chromosome"/>
</dbReference>
<proteinExistence type="predicted"/>
<dbReference type="EMBL" id="CP001674">
    <property type="protein sequence ID" value="ACT51286.1"/>
    <property type="molecule type" value="Genomic_DNA"/>
</dbReference>
<organism evidence="2 3">
    <name type="scientific">Methylovorus glucosotrophus (strain SIP3-4)</name>
    <dbReference type="NCBI Taxonomy" id="582744"/>
    <lineage>
        <taxon>Bacteria</taxon>
        <taxon>Pseudomonadati</taxon>
        <taxon>Pseudomonadota</taxon>
        <taxon>Betaproteobacteria</taxon>
        <taxon>Nitrosomonadales</taxon>
        <taxon>Methylophilaceae</taxon>
        <taxon>Methylovorus</taxon>
    </lineage>
</organism>
<evidence type="ECO:0000256" key="1">
    <source>
        <dbReference type="SAM" id="Phobius"/>
    </source>
</evidence>
<dbReference type="RefSeq" id="WP_015830633.1">
    <property type="nucleotide sequence ID" value="NC_012969.1"/>
</dbReference>
<name>C6X7V9_METGS</name>
<keyword evidence="1" id="KW-0812">Transmembrane</keyword>
<dbReference type="STRING" id="582744.Msip34_2044"/>